<evidence type="ECO:0000256" key="3">
    <source>
        <dbReference type="ARBA" id="ARBA00022676"/>
    </source>
</evidence>
<sequence length="256" mass="28509">MIRLSVIVPVLDDAPHLERCLQLLASQTLAPSEIVVVDNGSSDDSVAVATRHGARVVHEPLRGIPSAAARGYDAATGDVIVRCDADTRPPADWLERVHRVFTEDPSLSALTGPGRFYDLPPVRGWVARVFYMRGYYWGIHAALAGVPLWGSNMALSASCWESVRERVHRTDPMVHDDIDLSFQLDPTMRVRYDRELVVGVAGRTFASPAAFRRRFTWAFHTLSVNWRTSPPWERWRARFTRPRSGASPAGPAATEP</sequence>
<protein>
    <recommendedName>
        <fullName evidence="9">4,4'-diaponeurosporenoate glycosyltransferase</fullName>
    </recommendedName>
</protein>
<keyword evidence="12" id="KW-1185">Reference proteome</keyword>
<keyword evidence="3" id="KW-0328">Glycosyltransferase</keyword>
<comment type="pathway">
    <text evidence="7">Carotenoid biosynthesis; staphyloxanthin biosynthesis; staphyloxanthin from farnesyl diphosphate: step 4/5.</text>
</comment>
<dbReference type="SUPFAM" id="SSF53448">
    <property type="entry name" value="Nucleotide-diphospho-sugar transferases"/>
    <property type="match status" value="1"/>
</dbReference>
<name>A0A2A9E6U7_9MICO</name>
<evidence type="ECO:0000313" key="11">
    <source>
        <dbReference type="EMBL" id="PFG34787.1"/>
    </source>
</evidence>
<feature type="domain" description="Glycosyltransferase 2-like" evidence="10">
    <location>
        <begin position="5"/>
        <end position="116"/>
    </location>
</feature>
<keyword evidence="5" id="KW-0472">Membrane</keyword>
<evidence type="ECO:0000256" key="6">
    <source>
        <dbReference type="ARBA" id="ARBA00037281"/>
    </source>
</evidence>
<dbReference type="OrthoDB" id="9802632at2"/>
<evidence type="ECO:0000259" key="10">
    <source>
        <dbReference type="Pfam" id="PF00535"/>
    </source>
</evidence>
<comment type="similarity">
    <text evidence="8">Belongs to the glycosyltransferase 2 family. CrtQ subfamily.</text>
</comment>
<evidence type="ECO:0000256" key="7">
    <source>
        <dbReference type="ARBA" id="ARBA00037904"/>
    </source>
</evidence>
<accession>A0A2A9E6U7</accession>
<organism evidence="11 12">
    <name type="scientific">Sanguibacter antarcticus</name>
    <dbReference type="NCBI Taxonomy" id="372484"/>
    <lineage>
        <taxon>Bacteria</taxon>
        <taxon>Bacillati</taxon>
        <taxon>Actinomycetota</taxon>
        <taxon>Actinomycetes</taxon>
        <taxon>Micrococcales</taxon>
        <taxon>Sanguibacteraceae</taxon>
        <taxon>Sanguibacter</taxon>
    </lineage>
</organism>
<dbReference type="RefSeq" id="WP_098455768.1">
    <property type="nucleotide sequence ID" value="NZ_PDJG01000001.1"/>
</dbReference>
<evidence type="ECO:0000256" key="8">
    <source>
        <dbReference type="ARBA" id="ARBA00038120"/>
    </source>
</evidence>
<comment type="subcellular location">
    <subcellularLocation>
        <location evidence="1">Cell membrane</location>
    </subcellularLocation>
</comment>
<dbReference type="InterPro" id="IPR001173">
    <property type="entry name" value="Glyco_trans_2-like"/>
</dbReference>
<dbReference type="GO" id="GO:0016757">
    <property type="term" value="F:glycosyltransferase activity"/>
    <property type="evidence" value="ECO:0007669"/>
    <property type="project" value="UniProtKB-KW"/>
</dbReference>
<dbReference type="InterPro" id="IPR029044">
    <property type="entry name" value="Nucleotide-diphossugar_trans"/>
</dbReference>
<dbReference type="EMBL" id="PDJG01000001">
    <property type="protein sequence ID" value="PFG34787.1"/>
    <property type="molecule type" value="Genomic_DNA"/>
</dbReference>
<evidence type="ECO:0000313" key="12">
    <source>
        <dbReference type="Proteomes" id="UP000225548"/>
    </source>
</evidence>
<comment type="caution">
    <text evidence="11">The sequence shown here is derived from an EMBL/GenBank/DDBJ whole genome shotgun (WGS) entry which is preliminary data.</text>
</comment>
<dbReference type="Proteomes" id="UP000225548">
    <property type="component" value="Unassembled WGS sequence"/>
</dbReference>
<dbReference type="CDD" id="cd00761">
    <property type="entry name" value="Glyco_tranf_GTA_type"/>
    <property type="match status" value="1"/>
</dbReference>
<dbReference type="AlphaFoldDB" id="A0A2A9E6U7"/>
<dbReference type="Pfam" id="PF00535">
    <property type="entry name" value="Glycos_transf_2"/>
    <property type="match status" value="1"/>
</dbReference>
<reference evidence="11 12" key="1">
    <citation type="submission" date="2017-10" db="EMBL/GenBank/DDBJ databases">
        <title>Sequencing the genomes of 1000 actinobacteria strains.</title>
        <authorList>
            <person name="Klenk H.-P."/>
        </authorList>
    </citation>
    <scope>NUCLEOTIDE SEQUENCE [LARGE SCALE GENOMIC DNA]</scope>
    <source>
        <strain evidence="11 12">DSM 18966</strain>
    </source>
</reference>
<comment type="function">
    <text evidence="6">Catalyzes the glycosylation of 4,4'-diaponeurosporenoate, i.e. the esterification of glucose at the C1'' position with the carboxyl group of 4,4'-diaponeurosporenic acid, to form glycosyl-4,4'-diaponeurosporenoate. This is a step in the biosynthesis of staphyloxanthin, an orange pigment present in most staphylococci strains.</text>
</comment>
<evidence type="ECO:0000256" key="2">
    <source>
        <dbReference type="ARBA" id="ARBA00022475"/>
    </source>
</evidence>
<keyword evidence="4 11" id="KW-0808">Transferase</keyword>
<keyword evidence="2" id="KW-1003">Cell membrane</keyword>
<evidence type="ECO:0000256" key="1">
    <source>
        <dbReference type="ARBA" id="ARBA00004236"/>
    </source>
</evidence>
<evidence type="ECO:0000256" key="5">
    <source>
        <dbReference type="ARBA" id="ARBA00023136"/>
    </source>
</evidence>
<proteinExistence type="inferred from homology"/>
<evidence type="ECO:0000256" key="9">
    <source>
        <dbReference type="ARBA" id="ARBA00040345"/>
    </source>
</evidence>
<gene>
    <name evidence="11" type="ORF">ATL42_2710</name>
</gene>
<dbReference type="GO" id="GO:0005886">
    <property type="term" value="C:plasma membrane"/>
    <property type="evidence" value="ECO:0007669"/>
    <property type="project" value="UniProtKB-SubCell"/>
</dbReference>
<evidence type="ECO:0000256" key="4">
    <source>
        <dbReference type="ARBA" id="ARBA00022679"/>
    </source>
</evidence>
<dbReference type="Gene3D" id="3.90.550.10">
    <property type="entry name" value="Spore Coat Polysaccharide Biosynthesis Protein SpsA, Chain A"/>
    <property type="match status" value="1"/>
</dbReference>
<dbReference type="PANTHER" id="PTHR43646">
    <property type="entry name" value="GLYCOSYLTRANSFERASE"/>
    <property type="match status" value="1"/>
</dbReference>
<dbReference type="PANTHER" id="PTHR43646:SF2">
    <property type="entry name" value="GLYCOSYLTRANSFERASE 2-LIKE DOMAIN-CONTAINING PROTEIN"/>
    <property type="match status" value="1"/>
</dbReference>